<dbReference type="RefSeq" id="WP_322518513.1">
    <property type="nucleotide sequence ID" value="NZ_CP139972.1"/>
</dbReference>
<reference evidence="1 2" key="1">
    <citation type="submission" date="2023-11" db="EMBL/GenBank/DDBJ databases">
        <title>MicrobeMod: A computational toolkit for identifying prokaryotic methylation and restriction-modification with nanopore sequencing.</title>
        <authorList>
            <person name="Crits-Christoph A."/>
            <person name="Kang S.C."/>
            <person name="Lee H."/>
            <person name="Ostrov N."/>
        </authorList>
    </citation>
    <scope>NUCLEOTIDE SEQUENCE [LARGE SCALE GENOMIC DNA]</scope>
    <source>
        <strain evidence="1 2">ATCC 23090</strain>
    </source>
</reference>
<name>A0ABZ0XJ86_9BACT</name>
<keyword evidence="2" id="KW-1185">Reference proteome</keyword>
<protein>
    <submittedName>
        <fullName evidence="1">Uncharacterized protein</fullName>
    </submittedName>
</protein>
<dbReference type="Proteomes" id="UP001326715">
    <property type="component" value="Chromosome"/>
</dbReference>
<organism evidence="1 2">
    <name type="scientific">Chitinophaga sancti</name>
    <dbReference type="NCBI Taxonomy" id="1004"/>
    <lineage>
        <taxon>Bacteria</taxon>
        <taxon>Pseudomonadati</taxon>
        <taxon>Bacteroidota</taxon>
        <taxon>Chitinophagia</taxon>
        <taxon>Chitinophagales</taxon>
        <taxon>Chitinophagaceae</taxon>
        <taxon>Chitinophaga</taxon>
    </lineage>
</organism>
<evidence type="ECO:0000313" key="1">
    <source>
        <dbReference type="EMBL" id="WQG90707.1"/>
    </source>
</evidence>
<proteinExistence type="predicted"/>
<gene>
    <name evidence="1" type="ORF">SR876_04305</name>
</gene>
<sequence>MTTADILKIGNSFVEVSDVIDSFEEPGIGPVWVQPVYAVIVGAADKKFVFVILHDYTDILKIGDSFVEVSDVIDSFEEPGIGPVWVQPVYAVIVGAADKKFVFVILHGYNGYFKNWQLLRRS</sequence>
<dbReference type="EMBL" id="CP140154">
    <property type="protein sequence ID" value="WQG90707.1"/>
    <property type="molecule type" value="Genomic_DNA"/>
</dbReference>
<evidence type="ECO:0000313" key="2">
    <source>
        <dbReference type="Proteomes" id="UP001326715"/>
    </source>
</evidence>
<accession>A0ABZ0XJ86</accession>